<feature type="domain" description="Transcription regulator PadR C-terminal" evidence="2">
    <location>
        <begin position="90"/>
        <end position="168"/>
    </location>
</feature>
<evidence type="ECO:0000313" key="3">
    <source>
        <dbReference type="EMBL" id="SEB76410.1"/>
    </source>
</evidence>
<evidence type="ECO:0000259" key="1">
    <source>
        <dbReference type="Pfam" id="PF03551"/>
    </source>
</evidence>
<evidence type="ECO:0000313" key="4">
    <source>
        <dbReference type="Proteomes" id="UP000182241"/>
    </source>
</evidence>
<dbReference type="RefSeq" id="WP_068740702.1">
    <property type="nucleotide sequence ID" value="NZ_CBDRGN010000005.1"/>
</dbReference>
<feature type="domain" description="Transcription regulator PadR N-terminal" evidence="1">
    <location>
        <begin position="8"/>
        <end position="77"/>
    </location>
</feature>
<evidence type="ECO:0000259" key="2">
    <source>
        <dbReference type="Pfam" id="PF10400"/>
    </source>
</evidence>
<sequence>MSLRYAALGLLAQQPGSGYDLLRRFDRSIGNFWVATQSQLYSELGKLERDGYIEIVDTGPRARKVYSATAAGRADLAAWLDQPVIDTPPRNTKLLRAFLLTEADDAVARRFFDTVITHARTRIDVLTAIREGLKDLDYVTPFDRIAIDHGLRHNRTDIEWATAALAYLADQGGTPPA</sequence>
<dbReference type="EMBL" id="FNSA01000003">
    <property type="protein sequence ID" value="SEB76410.1"/>
    <property type="molecule type" value="Genomic_DNA"/>
</dbReference>
<proteinExistence type="predicted"/>
<dbReference type="InterPro" id="IPR018309">
    <property type="entry name" value="Tscrpt_reg_PadR_C"/>
</dbReference>
<dbReference type="AlphaFoldDB" id="A0A1H4LZW9"/>
<reference evidence="4" key="1">
    <citation type="submission" date="2016-10" db="EMBL/GenBank/DDBJ databases">
        <authorList>
            <person name="Varghese N."/>
            <person name="Submissions S."/>
        </authorList>
    </citation>
    <scope>NUCLEOTIDE SEQUENCE [LARGE SCALE GENOMIC DNA]</scope>
    <source>
        <strain evidence="4">DSM 44234</strain>
    </source>
</reference>
<dbReference type="InterPro" id="IPR036390">
    <property type="entry name" value="WH_DNA-bd_sf"/>
</dbReference>
<dbReference type="Pfam" id="PF10400">
    <property type="entry name" value="Vir_act_alpha_C"/>
    <property type="match status" value="1"/>
</dbReference>
<organism evidence="3 4">
    <name type="scientific">Tsukamurella tyrosinosolvens</name>
    <dbReference type="NCBI Taxonomy" id="57704"/>
    <lineage>
        <taxon>Bacteria</taxon>
        <taxon>Bacillati</taxon>
        <taxon>Actinomycetota</taxon>
        <taxon>Actinomycetes</taxon>
        <taxon>Mycobacteriales</taxon>
        <taxon>Tsukamurellaceae</taxon>
        <taxon>Tsukamurella</taxon>
    </lineage>
</organism>
<dbReference type="Pfam" id="PF03551">
    <property type="entry name" value="PadR"/>
    <property type="match status" value="1"/>
</dbReference>
<dbReference type="STRING" id="57704.SAMN04489793_0754"/>
<name>A0A1H4LZW9_TSUTY</name>
<dbReference type="GO" id="GO:0003677">
    <property type="term" value="F:DNA binding"/>
    <property type="evidence" value="ECO:0007669"/>
    <property type="project" value="UniProtKB-KW"/>
</dbReference>
<protein>
    <submittedName>
        <fullName evidence="3">DNA-binding transcriptional regulator, PadR family</fullName>
    </submittedName>
</protein>
<dbReference type="PANTHER" id="PTHR43252:SF4">
    <property type="entry name" value="TRANSCRIPTIONAL REGULATORY PROTEIN"/>
    <property type="match status" value="1"/>
</dbReference>
<dbReference type="InterPro" id="IPR005149">
    <property type="entry name" value="Tscrpt_reg_PadR_N"/>
</dbReference>
<dbReference type="SUPFAM" id="SSF46785">
    <property type="entry name" value="Winged helix' DNA-binding domain"/>
    <property type="match status" value="1"/>
</dbReference>
<dbReference type="OrthoDB" id="3746369at2"/>
<dbReference type="PANTHER" id="PTHR43252">
    <property type="entry name" value="TRANSCRIPTIONAL REGULATOR YQJI"/>
    <property type="match status" value="1"/>
</dbReference>
<dbReference type="InterPro" id="IPR036388">
    <property type="entry name" value="WH-like_DNA-bd_sf"/>
</dbReference>
<dbReference type="KEGG" id="tsm:ASU32_02710"/>
<keyword evidence="3" id="KW-0238">DNA-binding</keyword>
<dbReference type="Proteomes" id="UP000182241">
    <property type="component" value="Unassembled WGS sequence"/>
</dbReference>
<dbReference type="Gene3D" id="1.10.10.10">
    <property type="entry name" value="Winged helix-like DNA-binding domain superfamily/Winged helix DNA-binding domain"/>
    <property type="match status" value="1"/>
</dbReference>
<accession>A0A1H4LZW9</accession>
<keyword evidence="4" id="KW-1185">Reference proteome</keyword>
<gene>
    <name evidence="3" type="ORF">SAMN04489793_0754</name>
</gene>